<dbReference type="PROSITE" id="PS00061">
    <property type="entry name" value="ADH_SHORT"/>
    <property type="match status" value="1"/>
</dbReference>
<dbReference type="SUPFAM" id="SSF51735">
    <property type="entry name" value="NAD(P)-binding Rossmann-fold domains"/>
    <property type="match status" value="1"/>
</dbReference>
<evidence type="ECO:0000313" key="3">
    <source>
        <dbReference type="EMBL" id="AJK49897.1"/>
    </source>
</evidence>
<organism evidence="3 4">
    <name type="scientific">Burkholderia plantarii</name>
    <dbReference type="NCBI Taxonomy" id="41899"/>
    <lineage>
        <taxon>Bacteria</taxon>
        <taxon>Pseudomonadati</taxon>
        <taxon>Pseudomonadota</taxon>
        <taxon>Betaproteobacteria</taxon>
        <taxon>Burkholderiales</taxon>
        <taxon>Burkholderiaceae</taxon>
        <taxon>Burkholderia</taxon>
    </lineage>
</organism>
<dbReference type="HOGENOM" id="CLU_010194_1_2_4"/>
<dbReference type="PANTHER" id="PTHR42879">
    <property type="entry name" value="3-OXOACYL-(ACYL-CARRIER-PROTEIN) REDUCTASE"/>
    <property type="match status" value="1"/>
</dbReference>
<dbReference type="EMBL" id="CP002581">
    <property type="protein sequence ID" value="AJK49897.1"/>
    <property type="molecule type" value="Genomic_DNA"/>
</dbReference>
<dbReference type="GO" id="GO:0047936">
    <property type="term" value="F:glucose 1-dehydrogenase [NAD(P)+] activity"/>
    <property type="evidence" value="ECO:0007669"/>
    <property type="project" value="UniProtKB-EC"/>
</dbReference>
<sequence length="271" mass="28273">MDLQLYGKKALVTGSSKGIGEAIVRKLAQEKAIVIVHGRDRAKAENVANEITAQGGHAYVVAGDLTYDADIQRLVEDAVQLAGPIDILINNAGGSGGSKESWANTQPGSWTSAYDRNVLAALRVAKLLLPGMQQARWGRVINISSLAATMPPPTAPDYSACKAAMNAMTASMAKAVAADGVTVNAVSPGTIHSSALDSRFREVAAERGVANKDASWEVIERAVLPMFAQVPVGRVGRLDEIADAIAFLASPLAGYITGVNLRIDGGLSPSL</sequence>
<dbReference type="PRINTS" id="PR00081">
    <property type="entry name" value="GDHRDH"/>
</dbReference>
<dbReference type="InterPro" id="IPR036291">
    <property type="entry name" value="NAD(P)-bd_dom_sf"/>
</dbReference>
<accession>A0A0B6RX35</accession>
<dbReference type="InterPro" id="IPR050259">
    <property type="entry name" value="SDR"/>
</dbReference>
<dbReference type="FunFam" id="3.40.50.720:FF:000084">
    <property type="entry name" value="Short-chain dehydrogenase reductase"/>
    <property type="match status" value="1"/>
</dbReference>
<evidence type="ECO:0000313" key="4">
    <source>
        <dbReference type="Proteomes" id="UP000031838"/>
    </source>
</evidence>
<dbReference type="PRINTS" id="PR00080">
    <property type="entry name" value="SDRFAMILY"/>
</dbReference>
<dbReference type="InterPro" id="IPR020904">
    <property type="entry name" value="Sc_DH/Rdtase_CS"/>
</dbReference>
<keyword evidence="3" id="KW-0560">Oxidoreductase</keyword>
<gene>
    <name evidence="3" type="primary">gdh</name>
    <name evidence="3" type="ORF">BGL_2c18310</name>
</gene>
<reference evidence="3 4" key="2">
    <citation type="journal article" date="2016" name="Appl. Microbiol. Biotechnol.">
        <title>Mutations improving production and secretion of extracellular lipase by Burkholderia glumae PG1.</title>
        <authorList>
            <person name="Knapp A."/>
            <person name="Voget S."/>
            <person name="Gao R."/>
            <person name="Zaburannyi N."/>
            <person name="Krysciak D."/>
            <person name="Breuer M."/>
            <person name="Hauer B."/>
            <person name="Streit W.R."/>
            <person name="Muller R."/>
            <person name="Daniel R."/>
            <person name="Jaeger K.E."/>
        </authorList>
    </citation>
    <scope>NUCLEOTIDE SEQUENCE [LARGE SCALE GENOMIC DNA]</scope>
    <source>
        <strain evidence="3 4">PG1</strain>
    </source>
</reference>
<dbReference type="InterPro" id="IPR002347">
    <property type="entry name" value="SDR_fam"/>
</dbReference>
<evidence type="ECO:0000256" key="1">
    <source>
        <dbReference type="ARBA" id="ARBA00006484"/>
    </source>
</evidence>
<dbReference type="AlphaFoldDB" id="A0A0B6RX35"/>
<comment type="similarity">
    <text evidence="1 2">Belongs to the short-chain dehydrogenases/reductases (SDR) family.</text>
</comment>
<reference evidence="4" key="1">
    <citation type="submission" date="2011-03" db="EMBL/GenBank/DDBJ databases">
        <authorList>
            <person name="Voget S."/>
            <person name="Streit W.R."/>
            <person name="Jaeger K.E."/>
            <person name="Daniel R."/>
        </authorList>
    </citation>
    <scope>NUCLEOTIDE SEQUENCE [LARGE SCALE GENOMIC DNA]</scope>
    <source>
        <strain evidence="4">PG1</strain>
    </source>
</reference>
<evidence type="ECO:0000256" key="2">
    <source>
        <dbReference type="RuleBase" id="RU000363"/>
    </source>
</evidence>
<protein>
    <submittedName>
        <fullName evidence="3">Glucose-1-dehydrogenase Gdh</fullName>
        <ecNumber evidence="3">1.1.1.47</ecNumber>
    </submittedName>
</protein>
<dbReference type="Gene3D" id="3.40.50.720">
    <property type="entry name" value="NAD(P)-binding Rossmann-like Domain"/>
    <property type="match status" value="1"/>
</dbReference>
<dbReference type="Proteomes" id="UP000031838">
    <property type="component" value="Chromosome 2"/>
</dbReference>
<dbReference type="GO" id="GO:0032787">
    <property type="term" value="P:monocarboxylic acid metabolic process"/>
    <property type="evidence" value="ECO:0007669"/>
    <property type="project" value="UniProtKB-ARBA"/>
</dbReference>
<name>A0A0B6RX35_BURPL</name>
<dbReference type="RefSeq" id="WP_080937441.1">
    <property type="nucleotide sequence ID" value="NZ_CP002581.1"/>
</dbReference>
<dbReference type="Pfam" id="PF00106">
    <property type="entry name" value="adh_short"/>
    <property type="match status" value="1"/>
</dbReference>
<dbReference type="KEGG" id="bgp:BGL_2c18310"/>
<keyword evidence="4" id="KW-1185">Reference proteome</keyword>
<proteinExistence type="inferred from homology"/>
<dbReference type="EC" id="1.1.1.47" evidence="3"/>